<evidence type="ECO:0000313" key="1">
    <source>
        <dbReference type="EMBL" id="BDU70661.1"/>
    </source>
</evidence>
<sequence>MPFSHPIEVRFSDLDAMGHVNNAVVVSFMEQARFQWWRTFLGGRKFQEEGFLIARAEVDYRMPILLGDDVRVELHCTKVGNSSFELSYRLTKGLDGELFAEGKTVQVMLDFATQRPKPLAPATREWLAAQD</sequence>
<keyword evidence="2" id="KW-1185">Reference proteome</keyword>
<protein>
    <submittedName>
        <fullName evidence="1">Thioesterase</fullName>
    </submittedName>
</protein>
<organism evidence="1 2">
    <name type="scientific">Geothrix oryzae</name>
    <dbReference type="NCBI Taxonomy" id="2927975"/>
    <lineage>
        <taxon>Bacteria</taxon>
        <taxon>Pseudomonadati</taxon>
        <taxon>Acidobacteriota</taxon>
        <taxon>Holophagae</taxon>
        <taxon>Holophagales</taxon>
        <taxon>Holophagaceae</taxon>
        <taxon>Geothrix</taxon>
    </lineage>
</organism>
<dbReference type="PANTHER" id="PTHR31793">
    <property type="entry name" value="4-HYDROXYBENZOYL-COA THIOESTERASE FAMILY MEMBER"/>
    <property type="match status" value="1"/>
</dbReference>
<dbReference type="CDD" id="cd00586">
    <property type="entry name" value="4HBT"/>
    <property type="match status" value="1"/>
</dbReference>
<dbReference type="Pfam" id="PF13279">
    <property type="entry name" value="4HBT_2"/>
    <property type="match status" value="1"/>
</dbReference>
<accession>A0ABM8DUE4</accession>
<evidence type="ECO:0000313" key="2">
    <source>
        <dbReference type="Proteomes" id="UP001242010"/>
    </source>
</evidence>
<reference evidence="2" key="1">
    <citation type="journal article" date="2023" name="Int. J. Syst. Evol. Microbiol.">
        <title>Mesoterricola silvestris gen. nov., sp. nov., Mesoterricola sediminis sp. nov., Geothrix oryzae sp. nov., Geothrix edaphica sp. nov., Geothrix rubra sp. nov., and Geothrix limicola sp. nov., six novel members of Acidobacteriota isolated from soils.</title>
        <authorList>
            <person name="Itoh H."/>
            <person name="Sugisawa Y."/>
            <person name="Mise K."/>
            <person name="Xu Z."/>
            <person name="Kuniyasu M."/>
            <person name="Ushijima N."/>
            <person name="Kawano K."/>
            <person name="Kobayashi E."/>
            <person name="Shiratori Y."/>
            <person name="Masuda Y."/>
            <person name="Senoo K."/>
        </authorList>
    </citation>
    <scope>NUCLEOTIDE SEQUENCE [LARGE SCALE GENOMIC DNA]</scope>
    <source>
        <strain evidence="2">Red222</strain>
    </source>
</reference>
<gene>
    <name evidence="1" type="ORF">GETHOR_27620</name>
</gene>
<name>A0ABM8DUE4_9BACT</name>
<dbReference type="Proteomes" id="UP001242010">
    <property type="component" value="Chromosome"/>
</dbReference>
<dbReference type="InterPro" id="IPR029069">
    <property type="entry name" value="HotDog_dom_sf"/>
</dbReference>
<dbReference type="PANTHER" id="PTHR31793:SF24">
    <property type="entry name" value="LONG-CHAIN ACYL-COA THIOESTERASE FADM"/>
    <property type="match status" value="1"/>
</dbReference>
<dbReference type="SUPFAM" id="SSF54637">
    <property type="entry name" value="Thioesterase/thiol ester dehydrase-isomerase"/>
    <property type="match status" value="1"/>
</dbReference>
<proteinExistence type="predicted"/>
<dbReference type="EMBL" id="AP027079">
    <property type="protein sequence ID" value="BDU70661.1"/>
    <property type="molecule type" value="Genomic_DNA"/>
</dbReference>
<dbReference type="InterPro" id="IPR050563">
    <property type="entry name" value="4-hydroxybenzoyl-CoA_TE"/>
</dbReference>
<dbReference type="Gene3D" id="3.10.129.10">
    <property type="entry name" value="Hotdog Thioesterase"/>
    <property type="match status" value="1"/>
</dbReference>
<dbReference type="RefSeq" id="WP_286354363.1">
    <property type="nucleotide sequence ID" value="NZ_AP027079.1"/>
</dbReference>